<comment type="caution">
    <text evidence="1">The sequence shown here is derived from an EMBL/GenBank/DDBJ whole genome shotgun (WGS) entry which is preliminary data.</text>
</comment>
<reference evidence="1 2" key="1">
    <citation type="submission" date="2018-11" db="EMBL/GenBank/DDBJ databases">
        <title>Genome sequencing and assembly of Clostridium tagluense strain A121.</title>
        <authorList>
            <person name="Murakami T."/>
            <person name="Segawa T."/>
            <person name="Shcherbakova V.A."/>
            <person name="Mori H."/>
            <person name="Yoshimura Y."/>
        </authorList>
    </citation>
    <scope>NUCLEOTIDE SEQUENCE [LARGE SCALE GENOMIC DNA]</scope>
    <source>
        <strain evidence="1 2">A121</strain>
    </source>
</reference>
<organism evidence="1 2">
    <name type="scientific">Clostridium tagluense</name>
    <dbReference type="NCBI Taxonomy" id="360422"/>
    <lineage>
        <taxon>Bacteria</taxon>
        <taxon>Bacillati</taxon>
        <taxon>Bacillota</taxon>
        <taxon>Clostridia</taxon>
        <taxon>Eubacteriales</taxon>
        <taxon>Clostridiaceae</taxon>
        <taxon>Clostridium</taxon>
    </lineage>
</organism>
<dbReference type="AlphaFoldDB" id="A0A401ULK7"/>
<evidence type="ECO:0000313" key="1">
    <source>
        <dbReference type="EMBL" id="GCD10412.1"/>
    </source>
</evidence>
<accession>A0A401ULK7</accession>
<dbReference type="RefSeq" id="WP_125001008.1">
    <property type="nucleotide sequence ID" value="NZ_BHYK01000010.1"/>
</dbReference>
<name>A0A401ULK7_9CLOT</name>
<proteinExistence type="predicted"/>
<keyword evidence="2" id="KW-1185">Reference proteome</keyword>
<gene>
    <name evidence="1" type="ORF">Ctaglu_20350</name>
</gene>
<dbReference type="Proteomes" id="UP000287872">
    <property type="component" value="Unassembled WGS sequence"/>
</dbReference>
<protein>
    <submittedName>
        <fullName evidence="1">Uncharacterized protein</fullName>
    </submittedName>
</protein>
<sequence length="896" mass="104075">MKNENTYIMNLEACYIYKDIMNGIEISSKNKDLNKLFSATIPYSLETIRMDEIYKDTFYEVNKKQYTKKIINITFEKNYTVWNEDKEFVNREGENQKGKRVVFANKKKIRKYLYVNGFVMDGIKYIFYKRGAGKAKNGYALYIQDSMQETLIDRSRLGLKFEKNELLDLTSVLAYESLITSGLSFTIELDPKTEILLIEDIYGIEFDSNASVTRESNGEIITGNEILKLQNCLTDGQALIDESIFDKYGKSGHAFMLLRNDLLKSCGFNTKIQAFFLANNITTVIDMFGTVYDASKIKLITTPNSIKFLKFAYKIGDGSKKGCYEYWKEHITNVFGVVKCDKEGNYGSYNRTTYQLLNSIPNLSYEDLMAITEREREYVMLLKNDNAVFRNYLGCDAKASLKLEKHMDNGDISLYEDTDLMNALLMVNSDMQYTKKFKKMKSDLIANYVSHLKQGKIRMKDNKYVTLISNPYEMLLASIGKYDGKSIMHGREVYCSYYEDGQEFCATRNPHINGGNVMYTRNKHHKEYIMWFNFTDNICVINFYDNDAPDRLQGADTDSDTMLLLKKKIMADKAKYCEDNFPTPINRVRGSSKPRKNNMEELYKLDVILSDNYIGRIVNMSQIINSYLNDAITKGKSQEIIDELYHASSRLSSMSQIEIDKSKKVFDNISMSKELSKMRQIQSIRYAREEDKYGEMVNKMIVPNFFDMISDSNEYRVFEKFDTPLDILQEVLLFNRGKRLEGDKNKEMKELLVKNSRYVEGISQKRQFKPILEIIAECGKKINGLRMKTCTLNDKSKKTVEKKAKKEAIEKIKDMEICSATILNYLKLCFSKEDKDYSKYATLSLNILFCAKKKELLPCFKKGDMDNDEVLIKMEDKCDYNIFGEEYQKSIRKNLT</sequence>
<dbReference type="OrthoDB" id="2485429at2"/>
<dbReference type="EMBL" id="BHYK01000010">
    <property type="protein sequence ID" value="GCD10412.1"/>
    <property type="molecule type" value="Genomic_DNA"/>
</dbReference>
<evidence type="ECO:0000313" key="2">
    <source>
        <dbReference type="Proteomes" id="UP000287872"/>
    </source>
</evidence>